<feature type="non-terminal residue" evidence="1">
    <location>
        <position position="248"/>
    </location>
</feature>
<feature type="non-terminal residue" evidence="1">
    <location>
        <position position="1"/>
    </location>
</feature>
<dbReference type="EMBL" id="CAJVQB010050569">
    <property type="protein sequence ID" value="CAG8834978.1"/>
    <property type="molecule type" value="Genomic_DNA"/>
</dbReference>
<reference evidence="1 2" key="1">
    <citation type="submission" date="2021-06" db="EMBL/GenBank/DDBJ databases">
        <authorList>
            <person name="Kallberg Y."/>
            <person name="Tangrot J."/>
            <person name="Rosling A."/>
        </authorList>
    </citation>
    <scope>NUCLEOTIDE SEQUENCE [LARGE SCALE GENOMIC DNA]</scope>
    <source>
        <strain evidence="1 2">120-4 pot B 10/14</strain>
    </source>
</reference>
<gene>
    <name evidence="1" type="ORF">GMARGA_LOCUS32336</name>
</gene>
<proteinExistence type="predicted"/>
<keyword evidence="2" id="KW-1185">Reference proteome</keyword>
<comment type="caution">
    <text evidence="1">The sequence shown here is derived from an EMBL/GenBank/DDBJ whole genome shotgun (WGS) entry which is preliminary data.</text>
</comment>
<sequence length="248" mass="28134">CKTNALPKDIIAQYLQGSENLCLYSLVVGALTGSPTLSSEVAKQSTIHNKVAEQLTNYTELLEFSKSSSEEEDYASDAKNTQPLMPFNFQHWMTLLYFEQIVSQYILMIPHELEITYYNDPLFSVHSFTNAFNTNLIEAIIPGSVLCIDESMNSWLESFSDGLTNIVIQLEPCEDKLWVGSRQTIVGNSWFGSPKLCILLIENGLYSIFHIKKRHAWPINYPDDMVEKLNTSLQDRKPQYIIATSSTT</sequence>
<accession>A0ABN7WLA0</accession>
<dbReference type="Proteomes" id="UP000789901">
    <property type="component" value="Unassembled WGS sequence"/>
</dbReference>
<evidence type="ECO:0000313" key="1">
    <source>
        <dbReference type="EMBL" id="CAG8834978.1"/>
    </source>
</evidence>
<evidence type="ECO:0000313" key="2">
    <source>
        <dbReference type="Proteomes" id="UP000789901"/>
    </source>
</evidence>
<name>A0ABN7WLA0_GIGMA</name>
<protein>
    <submittedName>
        <fullName evidence="1">43081_t:CDS:1</fullName>
    </submittedName>
</protein>
<organism evidence="1 2">
    <name type="scientific">Gigaspora margarita</name>
    <dbReference type="NCBI Taxonomy" id="4874"/>
    <lineage>
        <taxon>Eukaryota</taxon>
        <taxon>Fungi</taxon>
        <taxon>Fungi incertae sedis</taxon>
        <taxon>Mucoromycota</taxon>
        <taxon>Glomeromycotina</taxon>
        <taxon>Glomeromycetes</taxon>
        <taxon>Diversisporales</taxon>
        <taxon>Gigasporaceae</taxon>
        <taxon>Gigaspora</taxon>
    </lineage>
</organism>